<evidence type="ECO:0000313" key="2">
    <source>
        <dbReference type="Proteomes" id="UP000254866"/>
    </source>
</evidence>
<proteinExistence type="predicted"/>
<name>A0A370TFR0_9HELO</name>
<keyword evidence="2" id="KW-1185">Reference proteome</keyword>
<dbReference type="RefSeq" id="XP_031867015.1">
    <property type="nucleotide sequence ID" value="XM_032016724.1"/>
</dbReference>
<dbReference type="Proteomes" id="UP000254866">
    <property type="component" value="Unassembled WGS sequence"/>
</dbReference>
<organism evidence="1 2">
    <name type="scientific">Venustampulla echinocandica</name>
    <dbReference type="NCBI Taxonomy" id="2656787"/>
    <lineage>
        <taxon>Eukaryota</taxon>
        <taxon>Fungi</taxon>
        <taxon>Dikarya</taxon>
        <taxon>Ascomycota</taxon>
        <taxon>Pezizomycotina</taxon>
        <taxon>Leotiomycetes</taxon>
        <taxon>Helotiales</taxon>
        <taxon>Pleuroascaceae</taxon>
        <taxon>Venustampulla</taxon>
    </lineage>
</organism>
<reference evidence="1 2" key="1">
    <citation type="journal article" date="2018" name="IMA Fungus">
        <title>IMA Genome-F 9: Draft genome sequence of Annulohypoxylon stygium, Aspergillus mulundensis, Berkeleyomyces basicola (syn. Thielaviopsis basicola), Ceratocystis smalleyi, two Cercospora beticola strains, Coleophoma cylindrospora, Fusarium fracticaudum, Phialophora cf. hyalina, and Morchella septimelata.</title>
        <authorList>
            <person name="Wingfield B.D."/>
            <person name="Bills G.F."/>
            <person name="Dong Y."/>
            <person name="Huang W."/>
            <person name="Nel W.J."/>
            <person name="Swalarsk-Parry B.S."/>
            <person name="Vaghefi N."/>
            <person name="Wilken P.M."/>
            <person name="An Z."/>
            <person name="de Beer Z.W."/>
            <person name="De Vos L."/>
            <person name="Chen L."/>
            <person name="Duong T.A."/>
            <person name="Gao Y."/>
            <person name="Hammerbacher A."/>
            <person name="Kikkert J.R."/>
            <person name="Li Y."/>
            <person name="Li H."/>
            <person name="Li K."/>
            <person name="Li Q."/>
            <person name="Liu X."/>
            <person name="Ma X."/>
            <person name="Naidoo K."/>
            <person name="Pethybridge S.J."/>
            <person name="Sun J."/>
            <person name="Steenkamp E.T."/>
            <person name="van der Nest M.A."/>
            <person name="van Wyk S."/>
            <person name="Wingfield M.J."/>
            <person name="Xiong C."/>
            <person name="Yue Q."/>
            <person name="Zhang X."/>
        </authorList>
    </citation>
    <scope>NUCLEOTIDE SEQUENCE [LARGE SCALE GENOMIC DNA]</scope>
    <source>
        <strain evidence="1 2">BP 5553</strain>
    </source>
</reference>
<dbReference type="GeneID" id="43600950"/>
<dbReference type="EMBL" id="NPIC01000008">
    <property type="protein sequence ID" value="RDL33733.1"/>
    <property type="molecule type" value="Genomic_DNA"/>
</dbReference>
<accession>A0A370TFR0</accession>
<gene>
    <name evidence="1" type="ORF">BP5553_08101</name>
</gene>
<comment type="caution">
    <text evidence="1">The sequence shown here is derived from an EMBL/GenBank/DDBJ whole genome shotgun (WGS) entry which is preliminary data.</text>
</comment>
<protein>
    <submittedName>
        <fullName evidence="1">Uncharacterized protein</fullName>
    </submittedName>
</protein>
<evidence type="ECO:0000313" key="1">
    <source>
        <dbReference type="EMBL" id="RDL33733.1"/>
    </source>
</evidence>
<sequence>MDLLYAKAMAGLSDLRQKLDEQDRLISILVNGQETVTPSTNTTTHEGDSELDMASDFGSTFDIASSAGSSDLSDDEIQHAVQPPRERFLSTFADLAPRLLGEVVAAIVEWAEAERLMEIEEVLYIASLARCNCQDITEPVQKCWGCDYNICQNCNFGLNIIQECEKVDSTRDASSKGHRRADTLAARRIRSYCGDTACWENTEAWRESGICDCADMLYNPNSKHIGQICHCCYDGLIKCLMQCNMRAIPDWAPRNGEDIEPPMEYICHCGKPGSILYTPEIVGGVAPYGSGQRWCKLRGKVCAAYTLNKSPPQVANHRLVNSGIEGVLGVIRTDGTRWCGSENSFSPWFFVGPGQAQ</sequence>
<dbReference type="AlphaFoldDB" id="A0A370TFR0"/>